<dbReference type="eggNOG" id="ENOG502QRF3">
    <property type="taxonomic scope" value="Eukaryota"/>
</dbReference>
<accession>G0VAC6</accession>
<dbReference type="Proteomes" id="UP000001640">
    <property type="component" value="Chromosome 2"/>
</dbReference>
<dbReference type="AlphaFoldDB" id="G0VAC6"/>
<dbReference type="Gene3D" id="1.25.40.10">
    <property type="entry name" value="Tetratricopeptide repeat domain"/>
    <property type="match status" value="1"/>
</dbReference>
<dbReference type="PANTHER" id="PTHR31975">
    <property type="entry name" value="BUD SITE SELECTION PROTEIN 7-RELATED"/>
    <property type="match status" value="1"/>
</dbReference>
<gene>
    <name evidence="2" type="primary">NCAS0B07720</name>
    <name evidence="2" type="ordered locus">NCAS_0B07720</name>
</gene>
<keyword evidence="3" id="KW-1185">Reference proteome</keyword>
<dbReference type="InterPro" id="IPR011990">
    <property type="entry name" value="TPR-like_helical_dom_sf"/>
</dbReference>
<dbReference type="OMA" id="RKSTWGR"/>
<dbReference type="RefSeq" id="XP_003675227.1">
    <property type="nucleotide sequence ID" value="XM_003675179.1"/>
</dbReference>
<dbReference type="HOGENOM" id="CLU_019711_0_0_1"/>
<dbReference type="GO" id="GO:0034044">
    <property type="term" value="C:exomer complex"/>
    <property type="evidence" value="ECO:0007669"/>
    <property type="project" value="EnsemblFungi"/>
</dbReference>
<feature type="compositionally biased region" description="Polar residues" evidence="1">
    <location>
        <begin position="25"/>
        <end position="43"/>
    </location>
</feature>
<dbReference type="InParanoid" id="G0VAC6"/>
<sequence length="772" mass="88466">MANNDHSTPPFMYLFKGLYPRRHSQTTPDKSTSTLASASTPKLTRSRSNTRHAEIIEDFPRIIEQKYNSSVESRSQCLHSQLQRDRIDIGPADLVHITLSDPYHNTPLGQYFHLTGLDCSNDTNPLAFLRLITSSLSTQFDNVVYCSYNLFAKQDVRIHFESMDVYQVSVLDFQGTTWPPERVALTEQVWDELFVSAMIRSVLYNWDKERQVAGLVQLPLMRNNLQRIVKLVCQFVPRFAESGWDNCQSVYLTILDNYLIVALLQLLKVSGREIVQYTLDYLMELASIEETSNDDAMYYKIVRIAIMDQTEEMDVEMIRDINELLIPLLTKINDSGSNRDARGDRQRSLQLINSVAVLLNFQAKFLINQRDYEKALAVSSMSTSLSSDTFNSWYYLSLSYISLGRFDKALYAINSMPFLPEIDSIKLTQQASMDGGHYVRPKGMNTFQLEAVEFDNLTRALKNLDIDTLKSIIFGRVVMPNRSKRGCIGELWSQSCLQVGPIFGPQSDNLMDFVSDAEVSSITDKNLLRRSLITREYSWSHKQIYGLLMMISESLGWNTLIELRADIFVMEKEYASIERETILNKGILPAHVRTKRLCQRWLDQIFLDIYEDLTISSTLAAATADENANNKESMKYTGLEWELLGLAMMRIWKWEDALACLRTSMAARFDIISCTNLLTLYLNQHASGISVIDSDLVIELIVKKVSYESRFYDTFQLFNLNVLFSLADDMGLSMLKGKIMILPFLEPGIRTMIDNMLEWVEEKLSIPHGTIT</sequence>
<reference evidence="2 3" key="1">
    <citation type="journal article" date="2011" name="Proc. Natl. Acad. Sci. U.S.A.">
        <title>Evolutionary erosion of yeast sex chromosomes by mating-type switching accidents.</title>
        <authorList>
            <person name="Gordon J.L."/>
            <person name="Armisen D."/>
            <person name="Proux-Wera E."/>
            <person name="Oheigeartaigh S.S."/>
            <person name="Byrne K.P."/>
            <person name="Wolfe K.H."/>
        </authorList>
    </citation>
    <scope>NUCLEOTIDE SEQUENCE [LARGE SCALE GENOMIC DNA]</scope>
    <source>
        <strain evidence="3">ATCC 76901 / BCRC 22586 / CBS 4309 / NBRC 1992 / NRRL Y-12630</strain>
    </source>
</reference>
<evidence type="ECO:0000256" key="1">
    <source>
        <dbReference type="SAM" id="MobiDB-lite"/>
    </source>
</evidence>
<name>G0VAC6_NAUCA</name>
<dbReference type="PANTHER" id="PTHR31975:SF2">
    <property type="entry name" value="CHITIN BIOSYNTHESIS PROTEIN CHS6-RELATED"/>
    <property type="match status" value="1"/>
</dbReference>
<dbReference type="GO" id="GO:0006031">
    <property type="term" value="P:chitin biosynthetic process"/>
    <property type="evidence" value="ECO:0007669"/>
    <property type="project" value="EnsemblFungi"/>
</dbReference>
<dbReference type="GO" id="GO:0006893">
    <property type="term" value="P:Golgi to plasma membrane transport"/>
    <property type="evidence" value="ECO:0007669"/>
    <property type="project" value="EnsemblFungi"/>
</dbReference>
<proteinExistence type="predicted"/>
<evidence type="ECO:0000313" key="3">
    <source>
        <dbReference type="Proteomes" id="UP000001640"/>
    </source>
</evidence>
<dbReference type="KEGG" id="ncs:NCAS_0B07720"/>
<dbReference type="InterPro" id="IPR015374">
    <property type="entry name" value="ChAPs"/>
</dbReference>
<dbReference type="EMBL" id="HE576753">
    <property type="protein sequence ID" value="CCC68856.1"/>
    <property type="molecule type" value="Genomic_DNA"/>
</dbReference>
<organism evidence="2 3">
    <name type="scientific">Naumovozyma castellii</name>
    <name type="common">Yeast</name>
    <name type="synonym">Saccharomyces castellii</name>
    <dbReference type="NCBI Taxonomy" id="27288"/>
    <lineage>
        <taxon>Eukaryota</taxon>
        <taxon>Fungi</taxon>
        <taxon>Dikarya</taxon>
        <taxon>Ascomycota</taxon>
        <taxon>Saccharomycotina</taxon>
        <taxon>Saccharomycetes</taxon>
        <taxon>Saccharomycetales</taxon>
        <taxon>Saccharomycetaceae</taxon>
        <taxon>Naumovozyma</taxon>
    </lineage>
</organism>
<protein>
    <submittedName>
        <fullName evidence="2">Uncharacterized protein</fullName>
    </submittedName>
</protein>
<feature type="region of interest" description="Disordered" evidence="1">
    <location>
        <begin position="22"/>
        <end position="49"/>
    </location>
</feature>
<dbReference type="OrthoDB" id="434695at2759"/>
<dbReference type="STRING" id="1064592.G0VAC6"/>
<reference key="2">
    <citation type="submission" date="2011-08" db="EMBL/GenBank/DDBJ databases">
        <title>Genome sequence of Naumovozyma castellii.</title>
        <authorList>
            <person name="Gordon J.L."/>
            <person name="Armisen D."/>
            <person name="Proux-Wera E."/>
            <person name="OhEigeartaigh S.S."/>
            <person name="Byrne K.P."/>
            <person name="Wolfe K.H."/>
        </authorList>
    </citation>
    <scope>NUCLEOTIDE SEQUENCE</scope>
    <source>
        <strain>Type strain:CBS 4309</strain>
    </source>
</reference>
<evidence type="ECO:0000313" key="2">
    <source>
        <dbReference type="EMBL" id="CCC68856.1"/>
    </source>
</evidence>
<dbReference type="SUPFAM" id="SSF48452">
    <property type="entry name" value="TPR-like"/>
    <property type="match status" value="1"/>
</dbReference>
<dbReference type="Pfam" id="PF09295">
    <property type="entry name" value="ChAPs"/>
    <property type="match status" value="2"/>
</dbReference>
<dbReference type="GeneID" id="96902413"/>